<sequence>MQLRSPEPRHESLIWGEIHIFGGNGERVGEHNVVITSLLSGVYGTTSVATTAIRMLASFPRVRIGLLVGVGGGIARPEKGYDIRLGDIAVKVLLKAMARLQAHHERRSAEVPDILAEMLQKNAKMAKAKHGYVHQGFENDRLFQAQDPTMEVFREPRDSADPEFHYGTIASGYTLLKDAFYRDKILEDGRQGCICFEMEAAGLMNAFPCVVIRGISDYADSHKNDQWQRKSFIRWSSGSYRHLWLHGISSCGKTVLSATILQHLSQHVKSSSHATLFLFFDFAAADKQSLEQLVRSLVAQLFFNFESSQRELRELFASCSNAHRQLSLESLLGTFLLMVSHLERVQIVIDALDECDTKKDLVDWLKSISSPEHANVFLIATSRLGGLHASLMFLEECLDLEKLEECLVSSPDSLGETTLEFWSASLPDDAEVHSNPTVSGFFRATRDRPRSIRCSGGRSIQDSLFSPRKEATGPSRDQQAASSRGHAEFIHRILAQGFDVNQTGGHFGCALQAAGFGGRMPIVEALLANGANVNASGGYHGSALQTAVRSGNTQVVETLLARGVSIDAPDGRHGNPL</sequence>
<dbReference type="OrthoDB" id="1577640at2759"/>
<dbReference type="InterPro" id="IPR027417">
    <property type="entry name" value="P-loop_NTPase"/>
</dbReference>
<gene>
    <name evidence="5" type="ORF">BO97DRAFT_424316</name>
</gene>
<dbReference type="Gene3D" id="3.40.50.1580">
    <property type="entry name" value="Nucleoside phosphorylase domain"/>
    <property type="match status" value="1"/>
</dbReference>
<name>A0A395HY23_ASPHC</name>
<dbReference type="EMBL" id="KZ824282">
    <property type="protein sequence ID" value="RAL12680.1"/>
    <property type="molecule type" value="Genomic_DNA"/>
</dbReference>
<keyword evidence="1" id="KW-0677">Repeat</keyword>
<protein>
    <recommendedName>
        <fullName evidence="4">Nephrocystin 3-like N-terminal domain-containing protein</fullName>
    </recommendedName>
</protein>
<evidence type="ECO:0000256" key="1">
    <source>
        <dbReference type="ARBA" id="ARBA00022737"/>
    </source>
</evidence>
<dbReference type="RefSeq" id="XP_025551834.1">
    <property type="nucleotide sequence ID" value="XM_025696964.1"/>
</dbReference>
<dbReference type="Pfam" id="PF12796">
    <property type="entry name" value="Ank_2"/>
    <property type="match status" value="1"/>
</dbReference>
<proteinExistence type="predicted"/>
<keyword evidence="2" id="KW-0040">ANK repeat</keyword>
<feature type="region of interest" description="Disordered" evidence="3">
    <location>
        <begin position="454"/>
        <end position="483"/>
    </location>
</feature>
<reference evidence="5 6" key="1">
    <citation type="submission" date="2018-02" db="EMBL/GenBank/DDBJ databases">
        <title>The genomes of Aspergillus section Nigri reveals drivers in fungal speciation.</title>
        <authorList>
            <consortium name="DOE Joint Genome Institute"/>
            <person name="Vesth T.C."/>
            <person name="Nybo J."/>
            <person name="Theobald S."/>
            <person name="Brandl J."/>
            <person name="Frisvad J.C."/>
            <person name="Nielsen K.F."/>
            <person name="Lyhne E.K."/>
            <person name="Kogle M.E."/>
            <person name="Kuo A."/>
            <person name="Riley R."/>
            <person name="Clum A."/>
            <person name="Nolan M."/>
            <person name="Lipzen A."/>
            <person name="Salamov A."/>
            <person name="Henrissat B."/>
            <person name="Wiebenga A."/>
            <person name="De vries R.P."/>
            <person name="Grigoriev I.V."/>
            <person name="Mortensen U.H."/>
            <person name="Andersen M.R."/>
            <person name="Baker S.E."/>
        </authorList>
    </citation>
    <scope>NUCLEOTIDE SEQUENCE [LARGE SCALE GENOMIC DNA]</scope>
    <source>
        <strain evidence="5 6">CBS 101889</strain>
    </source>
</reference>
<dbReference type="PANTHER" id="PTHR46082:SF11">
    <property type="entry name" value="AAA+ ATPASE DOMAIN-CONTAINING PROTEIN-RELATED"/>
    <property type="match status" value="1"/>
</dbReference>
<evidence type="ECO:0000259" key="4">
    <source>
        <dbReference type="Pfam" id="PF24883"/>
    </source>
</evidence>
<dbReference type="PANTHER" id="PTHR46082">
    <property type="entry name" value="ATP/GTP-BINDING PROTEIN-RELATED"/>
    <property type="match status" value="1"/>
</dbReference>
<dbReference type="GO" id="GO:0003824">
    <property type="term" value="F:catalytic activity"/>
    <property type="evidence" value="ECO:0007669"/>
    <property type="project" value="InterPro"/>
</dbReference>
<dbReference type="GO" id="GO:0009116">
    <property type="term" value="P:nucleoside metabolic process"/>
    <property type="evidence" value="ECO:0007669"/>
    <property type="project" value="InterPro"/>
</dbReference>
<dbReference type="Proteomes" id="UP000248961">
    <property type="component" value="Unassembled WGS sequence"/>
</dbReference>
<evidence type="ECO:0000256" key="3">
    <source>
        <dbReference type="SAM" id="MobiDB-lite"/>
    </source>
</evidence>
<dbReference type="SUPFAM" id="SSF52540">
    <property type="entry name" value="P-loop containing nucleoside triphosphate hydrolases"/>
    <property type="match status" value="1"/>
</dbReference>
<evidence type="ECO:0000256" key="2">
    <source>
        <dbReference type="PROSITE-ProRule" id="PRU00023"/>
    </source>
</evidence>
<accession>A0A395HY23</accession>
<dbReference type="PROSITE" id="PS50088">
    <property type="entry name" value="ANK_REPEAT"/>
    <property type="match status" value="1"/>
</dbReference>
<dbReference type="InterPro" id="IPR002110">
    <property type="entry name" value="Ankyrin_rpt"/>
</dbReference>
<dbReference type="PROSITE" id="PS50297">
    <property type="entry name" value="ANK_REP_REGION"/>
    <property type="match status" value="1"/>
</dbReference>
<evidence type="ECO:0000313" key="5">
    <source>
        <dbReference type="EMBL" id="RAL12680.1"/>
    </source>
</evidence>
<dbReference type="InterPro" id="IPR053137">
    <property type="entry name" value="NLR-like"/>
</dbReference>
<dbReference type="InterPro" id="IPR035994">
    <property type="entry name" value="Nucleoside_phosphorylase_sf"/>
</dbReference>
<dbReference type="InterPro" id="IPR056884">
    <property type="entry name" value="NPHP3-like_N"/>
</dbReference>
<dbReference type="STRING" id="1450537.A0A395HY23"/>
<dbReference type="VEuPathDB" id="FungiDB:BO97DRAFT_424316"/>
<evidence type="ECO:0000313" key="6">
    <source>
        <dbReference type="Proteomes" id="UP000248961"/>
    </source>
</evidence>
<feature type="repeat" description="ANK" evidence="2">
    <location>
        <begin position="539"/>
        <end position="571"/>
    </location>
</feature>
<organism evidence="5 6">
    <name type="scientific">Aspergillus homomorphus (strain CBS 101889)</name>
    <dbReference type="NCBI Taxonomy" id="1450537"/>
    <lineage>
        <taxon>Eukaryota</taxon>
        <taxon>Fungi</taxon>
        <taxon>Dikarya</taxon>
        <taxon>Ascomycota</taxon>
        <taxon>Pezizomycotina</taxon>
        <taxon>Eurotiomycetes</taxon>
        <taxon>Eurotiomycetidae</taxon>
        <taxon>Eurotiales</taxon>
        <taxon>Aspergillaceae</taxon>
        <taxon>Aspergillus</taxon>
        <taxon>Aspergillus subgen. Circumdati</taxon>
    </lineage>
</organism>
<dbReference type="Pfam" id="PF24883">
    <property type="entry name" value="NPHP3_N"/>
    <property type="match status" value="1"/>
</dbReference>
<dbReference type="SUPFAM" id="SSF48403">
    <property type="entry name" value="Ankyrin repeat"/>
    <property type="match status" value="1"/>
</dbReference>
<dbReference type="InterPro" id="IPR036770">
    <property type="entry name" value="Ankyrin_rpt-contain_sf"/>
</dbReference>
<dbReference type="AlphaFoldDB" id="A0A395HY23"/>
<dbReference type="Gene3D" id="1.25.40.20">
    <property type="entry name" value="Ankyrin repeat-containing domain"/>
    <property type="match status" value="1"/>
</dbReference>
<feature type="domain" description="Nephrocystin 3-like N-terminal" evidence="4">
    <location>
        <begin position="228"/>
        <end position="383"/>
    </location>
</feature>
<dbReference type="GeneID" id="37201253"/>
<dbReference type="Gene3D" id="3.40.50.300">
    <property type="entry name" value="P-loop containing nucleotide triphosphate hydrolases"/>
    <property type="match status" value="1"/>
</dbReference>
<dbReference type="SUPFAM" id="SSF53167">
    <property type="entry name" value="Purine and uridine phosphorylases"/>
    <property type="match status" value="1"/>
</dbReference>
<keyword evidence="6" id="KW-1185">Reference proteome</keyword>